<dbReference type="PANTHER" id="PTHR33434:SF2">
    <property type="entry name" value="FATTY ACID-BINDING PROTEIN TM_1468"/>
    <property type="match status" value="1"/>
</dbReference>
<dbReference type="PROSITE" id="PS51482">
    <property type="entry name" value="DEGV"/>
    <property type="match status" value="1"/>
</dbReference>
<dbReference type="Gene3D" id="3.40.50.10170">
    <property type="match status" value="1"/>
</dbReference>
<dbReference type="RefSeq" id="WP_091734591.1">
    <property type="nucleotide sequence ID" value="NZ_FNNQ01000001.1"/>
</dbReference>
<proteinExistence type="predicted"/>
<dbReference type="SUPFAM" id="SSF82549">
    <property type="entry name" value="DAK1/DegV-like"/>
    <property type="match status" value="1"/>
</dbReference>
<reference evidence="2 3" key="1">
    <citation type="submission" date="2016-10" db="EMBL/GenBank/DDBJ databases">
        <authorList>
            <person name="de Groot N.N."/>
        </authorList>
    </citation>
    <scope>NUCLEOTIDE SEQUENCE [LARGE SCALE GENOMIC DNA]</scope>
    <source>
        <strain evidence="2 3">DSM 45610</strain>
    </source>
</reference>
<dbReference type="Proteomes" id="UP000198534">
    <property type="component" value="Unassembled WGS sequence"/>
</dbReference>
<dbReference type="OrthoDB" id="9780660at2"/>
<keyword evidence="1" id="KW-0446">Lipid-binding</keyword>
<keyword evidence="3" id="KW-1185">Reference proteome</keyword>
<evidence type="ECO:0000313" key="2">
    <source>
        <dbReference type="EMBL" id="SDW01746.1"/>
    </source>
</evidence>
<evidence type="ECO:0000256" key="1">
    <source>
        <dbReference type="ARBA" id="ARBA00023121"/>
    </source>
</evidence>
<evidence type="ECO:0000313" key="3">
    <source>
        <dbReference type="Proteomes" id="UP000198534"/>
    </source>
</evidence>
<organism evidence="2 3">
    <name type="scientific">Marininema mesophilum</name>
    <dbReference type="NCBI Taxonomy" id="1048340"/>
    <lineage>
        <taxon>Bacteria</taxon>
        <taxon>Bacillati</taxon>
        <taxon>Bacillota</taxon>
        <taxon>Bacilli</taxon>
        <taxon>Bacillales</taxon>
        <taxon>Thermoactinomycetaceae</taxon>
        <taxon>Marininema</taxon>
    </lineage>
</organism>
<dbReference type="NCBIfam" id="TIGR00762">
    <property type="entry name" value="DegV"/>
    <property type="match status" value="1"/>
</dbReference>
<dbReference type="Gene3D" id="3.30.1180.10">
    <property type="match status" value="1"/>
</dbReference>
<sequence length="285" mass="31198">MAKVHVITDSTADIPDSLRDELGIGLVPLKVHLGNQSYLDRVNIHPQEFYTRLKEVDDMPTTSQPSPVDFVEAYREAAKDGDKDILSIHLSSSLSGTYQSALLAQSMVEDELKVTVIDSKKASFTIGLVVVEVARAAKAGKSIDECVELAHRLFQSQQVYFLVDTLEYLQKGGRIGKASAVLGSLLNIKPILSLNSEGVVYPVDKVRGKNKAMAKIQELLREQFGDQQVQAAVLCTDNLAEGDQWERKLVDEFNIRETNRAEIGPVIGAHVGPGTLAVVFQPIEG</sequence>
<dbReference type="AlphaFoldDB" id="A0A1H2Q3J8"/>
<accession>A0A1H2Q3J8</accession>
<dbReference type="InterPro" id="IPR050270">
    <property type="entry name" value="DegV_domain_contain"/>
</dbReference>
<dbReference type="EMBL" id="FNNQ01000001">
    <property type="protein sequence ID" value="SDW01746.1"/>
    <property type="molecule type" value="Genomic_DNA"/>
</dbReference>
<dbReference type="InterPro" id="IPR043168">
    <property type="entry name" value="DegV_C"/>
</dbReference>
<dbReference type="InterPro" id="IPR003797">
    <property type="entry name" value="DegV"/>
</dbReference>
<name>A0A1H2Q3J8_9BACL</name>
<dbReference type="STRING" id="1048340.SAMN05444487_10192"/>
<dbReference type="GO" id="GO:0008289">
    <property type="term" value="F:lipid binding"/>
    <property type="evidence" value="ECO:0007669"/>
    <property type="project" value="UniProtKB-KW"/>
</dbReference>
<dbReference type="Pfam" id="PF02645">
    <property type="entry name" value="DegV"/>
    <property type="match status" value="1"/>
</dbReference>
<gene>
    <name evidence="2" type="ORF">SAMN05444487_10192</name>
</gene>
<dbReference type="PANTHER" id="PTHR33434">
    <property type="entry name" value="DEGV DOMAIN-CONTAINING PROTEIN DR_1986-RELATED"/>
    <property type="match status" value="1"/>
</dbReference>
<protein>
    <submittedName>
        <fullName evidence="2">EDD domain protein, DegV family</fullName>
    </submittedName>
</protein>